<proteinExistence type="predicted"/>
<evidence type="ECO:0008006" key="3">
    <source>
        <dbReference type="Google" id="ProtNLM"/>
    </source>
</evidence>
<dbReference type="Proteomes" id="UP000814176">
    <property type="component" value="Unassembled WGS sequence"/>
</dbReference>
<keyword evidence="2" id="KW-1185">Reference proteome</keyword>
<evidence type="ECO:0000313" key="1">
    <source>
        <dbReference type="EMBL" id="KAH9838065.1"/>
    </source>
</evidence>
<name>A0ABQ8KJV6_9APHY</name>
<protein>
    <recommendedName>
        <fullName evidence="3">Dioxygenase</fullName>
    </recommendedName>
</protein>
<comment type="caution">
    <text evidence="1">The sequence shown here is derived from an EMBL/GenBank/DDBJ whole genome shotgun (WGS) entry which is preliminary data.</text>
</comment>
<reference evidence="1 2" key="1">
    <citation type="journal article" date="2021" name="Environ. Microbiol.">
        <title>Gene family expansions and transcriptome signatures uncover fungal adaptations to wood decay.</title>
        <authorList>
            <person name="Hage H."/>
            <person name="Miyauchi S."/>
            <person name="Viragh M."/>
            <person name="Drula E."/>
            <person name="Min B."/>
            <person name="Chaduli D."/>
            <person name="Navarro D."/>
            <person name="Favel A."/>
            <person name="Norest M."/>
            <person name="Lesage-Meessen L."/>
            <person name="Balint B."/>
            <person name="Merenyi Z."/>
            <person name="de Eugenio L."/>
            <person name="Morin E."/>
            <person name="Martinez A.T."/>
            <person name="Baldrian P."/>
            <person name="Stursova M."/>
            <person name="Martinez M.J."/>
            <person name="Novotny C."/>
            <person name="Magnuson J.K."/>
            <person name="Spatafora J.W."/>
            <person name="Maurice S."/>
            <person name="Pangilinan J."/>
            <person name="Andreopoulos W."/>
            <person name="LaButti K."/>
            <person name="Hundley H."/>
            <person name="Na H."/>
            <person name="Kuo A."/>
            <person name="Barry K."/>
            <person name="Lipzen A."/>
            <person name="Henrissat B."/>
            <person name="Riley R."/>
            <person name="Ahrendt S."/>
            <person name="Nagy L.G."/>
            <person name="Grigoriev I.V."/>
            <person name="Martin F."/>
            <person name="Rosso M.N."/>
        </authorList>
    </citation>
    <scope>NUCLEOTIDE SEQUENCE [LARGE SCALE GENOMIC DNA]</scope>
    <source>
        <strain evidence="1 2">CIRM-BRFM 1785</strain>
    </source>
</reference>
<gene>
    <name evidence="1" type="ORF">C8Q71DRAFT_755988</name>
</gene>
<organism evidence="1 2">
    <name type="scientific">Rhodofomes roseus</name>
    <dbReference type="NCBI Taxonomy" id="34475"/>
    <lineage>
        <taxon>Eukaryota</taxon>
        <taxon>Fungi</taxon>
        <taxon>Dikarya</taxon>
        <taxon>Basidiomycota</taxon>
        <taxon>Agaricomycotina</taxon>
        <taxon>Agaricomycetes</taxon>
        <taxon>Polyporales</taxon>
        <taxon>Rhodofomes</taxon>
    </lineage>
</organism>
<sequence length="360" mass="39946">MYNSLDATYAAELSPLGLGYPLWQPSGPVDELEVELGDVGYIHDGSFHYIFNAFRPATDLRNQKCGVPDEFVPLFVGSIPALSYRNYIEPKRVFHTGSVKQIDAGDNYKTFECAGKRGPGAVLVLEQGALRHTTRTDRRVTTYVRNYVNTWHEFVLSLDLDLRLSDIRLVTGYIKAPQYAIALCQAGEEAVKFRYQSIDCPSGTDPWERIGGEGVPHFHYGPKTPTDPPPANQCVFVNYCSARRRLLIPMRIVAAAGPHRPPPANGDDCSTCKAEVHRPVYTSDPCLERDIDVTRTEHIPIDDDPGWPHGRHASRCRSSLIVVAYEASVNAPAGIPLRGSLAPLRVGARDRELIIARLQP</sequence>
<dbReference type="GeneID" id="72004303"/>
<accession>A0ABQ8KJV6</accession>
<evidence type="ECO:0000313" key="2">
    <source>
        <dbReference type="Proteomes" id="UP000814176"/>
    </source>
</evidence>
<dbReference type="EMBL" id="JADCUA010000008">
    <property type="protein sequence ID" value="KAH9838065.1"/>
    <property type="molecule type" value="Genomic_DNA"/>
</dbReference>
<dbReference type="RefSeq" id="XP_047780103.1">
    <property type="nucleotide sequence ID" value="XM_047923571.1"/>
</dbReference>